<dbReference type="InterPro" id="IPR003661">
    <property type="entry name" value="HisK_dim/P_dom"/>
</dbReference>
<dbReference type="Proteomes" id="UP000326364">
    <property type="component" value="Unassembled WGS sequence"/>
</dbReference>
<dbReference type="InterPro" id="IPR036890">
    <property type="entry name" value="HATPase_C_sf"/>
</dbReference>
<dbReference type="Proteomes" id="UP000325933">
    <property type="component" value="Unassembled WGS sequence"/>
</dbReference>
<dbReference type="PROSITE" id="PS50113">
    <property type="entry name" value="PAC"/>
    <property type="match status" value="1"/>
</dbReference>
<dbReference type="SMART" id="SM00086">
    <property type="entry name" value="PAC"/>
    <property type="match status" value="1"/>
</dbReference>
<dbReference type="PRINTS" id="PR00344">
    <property type="entry name" value="BCTRLSENSOR"/>
</dbReference>
<keyword evidence="5" id="KW-0418">Kinase</keyword>
<dbReference type="GO" id="GO:0000155">
    <property type="term" value="F:phosphorelay sensor kinase activity"/>
    <property type="evidence" value="ECO:0007669"/>
    <property type="project" value="InterPro"/>
</dbReference>
<dbReference type="InterPro" id="IPR029016">
    <property type="entry name" value="GAF-like_dom_sf"/>
</dbReference>
<evidence type="ECO:0000256" key="1">
    <source>
        <dbReference type="ARBA" id="ARBA00000085"/>
    </source>
</evidence>
<accession>A0A5J5I960</accession>
<name>A0A5J5I960_9SPHN</name>
<evidence type="ECO:0000256" key="5">
    <source>
        <dbReference type="ARBA" id="ARBA00022777"/>
    </source>
</evidence>
<evidence type="ECO:0000256" key="4">
    <source>
        <dbReference type="ARBA" id="ARBA00022679"/>
    </source>
</evidence>
<evidence type="ECO:0000259" key="9">
    <source>
        <dbReference type="PROSITE" id="PS50113"/>
    </source>
</evidence>
<evidence type="ECO:0000256" key="2">
    <source>
        <dbReference type="ARBA" id="ARBA00012438"/>
    </source>
</evidence>
<dbReference type="InterPro" id="IPR005467">
    <property type="entry name" value="His_kinase_dom"/>
</dbReference>
<dbReference type="SUPFAM" id="SSF47384">
    <property type="entry name" value="Homodimeric domain of signal transducing histidine kinase"/>
    <property type="match status" value="1"/>
</dbReference>
<dbReference type="InterPro" id="IPR011006">
    <property type="entry name" value="CheY-like_superfamily"/>
</dbReference>
<dbReference type="EMBL" id="VYQB01000002">
    <property type="protein sequence ID" value="KAA9020673.1"/>
    <property type="molecule type" value="Genomic_DNA"/>
</dbReference>
<evidence type="ECO:0000259" key="7">
    <source>
        <dbReference type="PROSITE" id="PS50109"/>
    </source>
</evidence>
<evidence type="ECO:0000259" key="8">
    <source>
        <dbReference type="PROSITE" id="PS50110"/>
    </source>
</evidence>
<dbReference type="Gene3D" id="3.30.450.20">
    <property type="entry name" value="PAS domain"/>
    <property type="match status" value="1"/>
</dbReference>
<evidence type="ECO:0000313" key="10">
    <source>
        <dbReference type="EMBL" id="KAA9020673.1"/>
    </source>
</evidence>
<dbReference type="PROSITE" id="PS50109">
    <property type="entry name" value="HIS_KIN"/>
    <property type="match status" value="1"/>
</dbReference>
<dbReference type="PANTHER" id="PTHR43065:SF42">
    <property type="entry name" value="TWO-COMPONENT SENSOR PPRA"/>
    <property type="match status" value="1"/>
</dbReference>
<dbReference type="InterPro" id="IPR001789">
    <property type="entry name" value="Sig_transdc_resp-reg_receiver"/>
</dbReference>
<dbReference type="InterPro" id="IPR003594">
    <property type="entry name" value="HATPase_dom"/>
</dbReference>
<evidence type="ECO:0000313" key="13">
    <source>
        <dbReference type="Proteomes" id="UP000326364"/>
    </source>
</evidence>
<dbReference type="EMBL" id="VYQA01000002">
    <property type="protein sequence ID" value="KAA9032999.1"/>
    <property type="molecule type" value="Genomic_DNA"/>
</dbReference>
<dbReference type="SMART" id="SM00065">
    <property type="entry name" value="GAF"/>
    <property type="match status" value="1"/>
</dbReference>
<dbReference type="SMART" id="SM00387">
    <property type="entry name" value="HATPase_c"/>
    <property type="match status" value="1"/>
</dbReference>
<dbReference type="Pfam" id="PF00072">
    <property type="entry name" value="Response_reg"/>
    <property type="match status" value="1"/>
</dbReference>
<dbReference type="PANTHER" id="PTHR43065">
    <property type="entry name" value="SENSOR HISTIDINE KINASE"/>
    <property type="match status" value="1"/>
</dbReference>
<dbReference type="SMART" id="SM00388">
    <property type="entry name" value="HisKA"/>
    <property type="match status" value="1"/>
</dbReference>
<dbReference type="EC" id="2.7.13.3" evidence="2"/>
<dbReference type="Gene3D" id="3.30.565.10">
    <property type="entry name" value="Histidine kinase-like ATPase, C-terminal domain"/>
    <property type="match status" value="1"/>
</dbReference>
<keyword evidence="3 6" id="KW-0597">Phosphoprotein</keyword>
<dbReference type="AlphaFoldDB" id="A0A5J5I960"/>
<dbReference type="Gene3D" id="3.30.450.40">
    <property type="match status" value="1"/>
</dbReference>
<dbReference type="Pfam" id="PF08447">
    <property type="entry name" value="PAS_3"/>
    <property type="match status" value="1"/>
</dbReference>
<dbReference type="InterPro" id="IPR035965">
    <property type="entry name" value="PAS-like_dom_sf"/>
</dbReference>
<dbReference type="InterPro" id="IPR000014">
    <property type="entry name" value="PAS"/>
</dbReference>
<dbReference type="Pfam" id="PF13185">
    <property type="entry name" value="GAF_2"/>
    <property type="match status" value="1"/>
</dbReference>
<dbReference type="Pfam" id="PF02518">
    <property type="entry name" value="HATPase_c"/>
    <property type="match status" value="1"/>
</dbReference>
<feature type="domain" description="Histidine kinase" evidence="7">
    <location>
        <begin position="508"/>
        <end position="733"/>
    </location>
</feature>
<feature type="domain" description="Response regulatory" evidence="8">
    <location>
        <begin position="753"/>
        <end position="868"/>
    </location>
</feature>
<dbReference type="SUPFAM" id="SSF55874">
    <property type="entry name" value="ATPase domain of HSP90 chaperone/DNA topoisomerase II/histidine kinase"/>
    <property type="match status" value="1"/>
</dbReference>
<dbReference type="Gene3D" id="1.10.287.130">
    <property type="match status" value="1"/>
</dbReference>
<dbReference type="Gene3D" id="3.40.50.2300">
    <property type="match status" value="1"/>
</dbReference>
<dbReference type="InterPro" id="IPR000700">
    <property type="entry name" value="PAS-assoc_C"/>
</dbReference>
<evidence type="ECO:0000313" key="12">
    <source>
        <dbReference type="Proteomes" id="UP000325933"/>
    </source>
</evidence>
<comment type="caution">
    <text evidence="11">The sequence shown here is derived from an EMBL/GenBank/DDBJ whole genome shotgun (WGS) entry which is preliminary data.</text>
</comment>
<dbReference type="SUPFAM" id="SSF52172">
    <property type="entry name" value="CheY-like"/>
    <property type="match status" value="1"/>
</dbReference>
<keyword evidence="13" id="KW-1185">Reference proteome</keyword>
<organism evidence="11 12">
    <name type="scientific">Sphingobium limneticum</name>
    <dbReference type="NCBI Taxonomy" id="1007511"/>
    <lineage>
        <taxon>Bacteria</taxon>
        <taxon>Pseudomonadati</taxon>
        <taxon>Pseudomonadota</taxon>
        <taxon>Alphaproteobacteria</taxon>
        <taxon>Sphingomonadales</taxon>
        <taxon>Sphingomonadaceae</taxon>
        <taxon>Sphingobium</taxon>
    </lineage>
</organism>
<gene>
    <name evidence="11" type="ORF">F4U95_03120</name>
    <name evidence="10" type="ORF">F4U96_03120</name>
</gene>
<dbReference type="SMART" id="SM00448">
    <property type="entry name" value="REC"/>
    <property type="match status" value="1"/>
</dbReference>
<dbReference type="NCBIfam" id="TIGR00229">
    <property type="entry name" value="sensory_box"/>
    <property type="match status" value="1"/>
</dbReference>
<dbReference type="Gene3D" id="2.10.70.100">
    <property type="match status" value="1"/>
</dbReference>
<evidence type="ECO:0000256" key="3">
    <source>
        <dbReference type="ARBA" id="ARBA00022553"/>
    </source>
</evidence>
<dbReference type="InterPro" id="IPR036097">
    <property type="entry name" value="HisK_dim/P_sf"/>
</dbReference>
<sequence>MPDSLQEGHRLLICAPYGRDADSVTKLLVAEGYDLHICADIGAVAAALNENVGAVLVTEEALTGDLTLLRTAIGAQADWSDVPFILLRAQRTSRTPPGPWMPGRLLDLVTNTVVLERPLGVASLVSAIASAMRARRKQFEMRDRIEELATSENRLRLATAVANIGTWDFDIVANQLRWDERCKAMFGVPADTAISYEAQFLPGLHPDDREPAAAAVTAALDPLGDGQIDIEYRTIGPNDGVERWIAAKGGAIKEDGQVVRLIGTVIDISEQKRAAAALAASEAALREESLALDILNRTGRHVAAELDLDRLVQTVVDAGRELTGAEIGAFFYNRIDDAGESYLLYSLSGASMDDFRNFPMPRNTDIFAPTFAGTGVVRSADVTLDPRYGRHDTYHGMPKGHLKVVSYLAVPVIARSGEVIGGLFFGHAQPGQFDERAERLALGLSAQAAISIENARLVQAAQRTNQTLEQKVTERTAALEAEMVSRARAEAALRQSQKMEAVGQLTGGIAHDFNNMLTGVIGGIDIVKRRIASGRLDDLDRFMDAASTSAQRAAALTARLLAFSRRQSLDARSVDINALVTALDDLLARSIHENIRLTIVPGADAPHAVVDPNQLENAILNLAINARDAMPDGGDLTVEVGTIELDDAYVAAKPDMAAGHYVVIAVSDSGVGMAPDMIDKVFEPFFTTKPIGQGTGLGLSMVYGFARQSGGQVRIHSQPGVGTSVKLYLPAGEVAGEAEGQVAQAIQEGHGQTVLVVEDDPSVRLLVRDVLEDLRYVTLEAGDAAEAIPILQSGRPIDLMVSDVGLPGMNGRQLAEVAREHRPHLPILFVTGYAENAAVRAGFLGENMGMITKPFALDALAAKIDEMMAGASS</sequence>
<feature type="domain" description="PAC" evidence="9">
    <location>
        <begin position="228"/>
        <end position="280"/>
    </location>
</feature>
<dbReference type="InterPro" id="IPR003018">
    <property type="entry name" value="GAF"/>
</dbReference>
<dbReference type="InterPro" id="IPR001610">
    <property type="entry name" value="PAC"/>
</dbReference>
<protein>
    <recommendedName>
        <fullName evidence="2">histidine kinase</fullName>
        <ecNumber evidence="2">2.7.13.3</ecNumber>
    </recommendedName>
</protein>
<evidence type="ECO:0000313" key="11">
    <source>
        <dbReference type="EMBL" id="KAA9032999.1"/>
    </source>
</evidence>
<comment type="catalytic activity">
    <reaction evidence="1">
        <text>ATP + protein L-histidine = ADP + protein N-phospho-L-histidine.</text>
        <dbReference type="EC" id="2.7.13.3"/>
    </reaction>
</comment>
<dbReference type="InterPro" id="IPR013655">
    <property type="entry name" value="PAS_fold_3"/>
</dbReference>
<reference evidence="12 13" key="1">
    <citation type="submission" date="2019-09" db="EMBL/GenBank/DDBJ databases">
        <authorList>
            <person name="Feng G."/>
        </authorList>
    </citation>
    <scope>NUCLEOTIDE SEQUENCE [LARGE SCALE GENOMIC DNA]</scope>
    <source>
        <strain evidence="11 12">KACC 19283</strain>
        <strain evidence="10 13">KACC 19284</strain>
    </source>
</reference>
<dbReference type="RefSeq" id="WP_150424532.1">
    <property type="nucleotide sequence ID" value="NZ_VYQA01000002.1"/>
</dbReference>
<dbReference type="InterPro" id="IPR004358">
    <property type="entry name" value="Sig_transdc_His_kin-like_C"/>
</dbReference>
<keyword evidence="4" id="KW-0808">Transferase</keyword>
<evidence type="ECO:0000256" key="6">
    <source>
        <dbReference type="PROSITE-ProRule" id="PRU00169"/>
    </source>
</evidence>
<feature type="modified residue" description="4-aspartylphosphate" evidence="6">
    <location>
        <position position="803"/>
    </location>
</feature>
<dbReference type="PROSITE" id="PS50110">
    <property type="entry name" value="RESPONSE_REGULATORY"/>
    <property type="match status" value="1"/>
</dbReference>
<proteinExistence type="predicted"/>
<dbReference type="SUPFAM" id="SSF55781">
    <property type="entry name" value="GAF domain-like"/>
    <property type="match status" value="1"/>
</dbReference>
<dbReference type="SUPFAM" id="SSF55785">
    <property type="entry name" value="PYP-like sensor domain (PAS domain)"/>
    <property type="match status" value="1"/>
</dbReference>